<feature type="non-terminal residue" evidence="1">
    <location>
        <position position="26"/>
    </location>
</feature>
<accession>A0ABU0MVC6</accession>
<reference evidence="1 2" key="1">
    <citation type="submission" date="2023-07" db="EMBL/GenBank/DDBJ databases">
        <title>Genomic Encyclopedia of Type Strains, Phase IV (KMG-IV): sequencing the most valuable type-strain genomes for metagenomic binning, comparative biology and taxonomic classification.</title>
        <authorList>
            <person name="Goeker M."/>
        </authorList>
    </citation>
    <scope>NUCLEOTIDE SEQUENCE [LARGE SCALE GENOMIC DNA]</scope>
    <source>
        <strain evidence="1 2">DSM 19922</strain>
    </source>
</reference>
<protein>
    <submittedName>
        <fullName evidence="1">Uncharacterized protein</fullName>
    </submittedName>
</protein>
<organism evidence="1 2">
    <name type="scientific">Azospirillum picis</name>
    <dbReference type="NCBI Taxonomy" id="488438"/>
    <lineage>
        <taxon>Bacteria</taxon>
        <taxon>Pseudomonadati</taxon>
        <taxon>Pseudomonadota</taxon>
        <taxon>Alphaproteobacteria</taxon>
        <taxon>Rhodospirillales</taxon>
        <taxon>Azospirillaceae</taxon>
        <taxon>Azospirillum</taxon>
    </lineage>
</organism>
<name>A0ABU0MVC6_9PROT</name>
<dbReference type="Proteomes" id="UP001244552">
    <property type="component" value="Unassembled WGS sequence"/>
</dbReference>
<keyword evidence="2" id="KW-1185">Reference proteome</keyword>
<comment type="caution">
    <text evidence="1">The sequence shown here is derived from an EMBL/GenBank/DDBJ whole genome shotgun (WGS) entry which is preliminary data.</text>
</comment>
<proteinExistence type="predicted"/>
<sequence>MTWMLAVAVLGLVVVFALAAALARKT</sequence>
<evidence type="ECO:0000313" key="1">
    <source>
        <dbReference type="EMBL" id="MDQ0537448.1"/>
    </source>
</evidence>
<dbReference type="EMBL" id="JAUSVU010000051">
    <property type="protein sequence ID" value="MDQ0537448.1"/>
    <property type="molecule type" value="Genomic_DNA"/>
</dbReference>
<gene>
    <name evidence="1" type="ORF">QO018_006353</name>
</gene>
<evidence type="ECO:0000313" key="2">
    <source>
        <dbReference type="Proteomes" id="UP001244552"/>
    </source>
</evidence>